<proteinExistence type="predicted"/>
<keyword evidence="4" id="KW-1185">Reference proteome</keyword>
<dbReference type="InterPro" id="IPR044689">
    <property type="entry name" value="CGR2/3"/>
</dbReference>
<dbReference type="Gramene" id="Ma11_t22620.1">
    <property type="protein sequence ID" value="Ma11_p22620.1"/>
    <property type="gene ID" value="Ma11_g22620"/>
</dbReference>
<dbReference type="InterPro" id="IPR029063">
    <property type="entry name" value="SAM-dependent_MTases_sf"/>
</dbReference>
<dbReference type="OMA" id="SANWWIR"/>
<protein>
    <submittedName>
        <fullName evidence="2">(wild Malaysian banana) hypothetical protein</fullName>
    </submittedName>
</protein>
<feature type="transmembrane region" description="Helical" evidence="1">
    <location>
        <begin position="34"/>
        <end position="52"/>
    </location>
</feature>
<dbReference type="SUPFAM" id="SSF53335">
    <property type="entry name" value="S-adenosyl-L-methionine-dependent methyltransferases"/>
    <property type="match status" value="1"/>
</dbReference>
<dbReference type="Gene3D" id="3.40.50.150">
    <property type="entry name" value="Vaccinia Virus protein VP39"/>
    <property type="match status" value="1"/>
</dbReference>
<organism evidence="3 4">
    <name type="scientific">Musa acuminata subsp. malaccensis</name>
    <name type="common">Wild banana</name>
    <name type="synonym">Musa malaccensis</name>
    <dbReference type="NCBI Taxonomy" id="214687"/>
    <lineage>
        <taxon>Eukaryota</taxon>
        <taxon>Viridiplantae</taxon>
        <taxon>Streptophyta</taxon>
        <taxon>Embryophyta</taxon>
        <taxon>Tracheophyta</taxon>
        <taxon>Spermatophyta</taxon>
        <taxon>Magnoliopsida</taxon>
        <taxon>Liliopsida</taxon>
        <taxon>Zingiberales</taxon>
        <taxon>Musaceae</taxon>
        <taxon>Musa</taxon>
    </lineage>
</organism>
<dbReference type="EMBL" id="HG996475">
    <property type="protein sequence ID" value="CAG1865376.1"/>
    <property type="molecule type" value="Genomic_DNA"/>
</dbReference>
<keyword evidence="1" id="KW-0472">Membrane</keyword>
<dbReference type="GO" id="GO:0008168">
    <property type="term" value="F:methyltransferase activity"/>
    <property type="evidence" value="ECO:0007669"/>
    <property type="project" value="InterPro"/>
</dbReference>
<keyword evidence="1" id="KW-1133">Transmembrane helix</keyword>
<dbReference type="OrthoDB" id="745247at2759"/>
<dbReference type="InParanoid" id="A0A804LAU1"/>
<accession>A0A804LAU1</accession>
<dbReference type="PANTHER" id="PTHR34208">
    <property type="entry name" value="S-ADENOSYL-L-METHIONINE-DEPENDENT METHYLTRANSFERASE-RELATED"/>
    <property type="match status" value="1"/>
</dbReference>
<reference evidence="2" key="1">
    <citation type="submission" date="2021-03" db="EMBL/GenBank/DDBJ databases">
        <authorList>
            <consortium name="Genoscope - CEA"/>
            <person name="William W."/>
        </authorList>
    </citation>
    <scope>NUCLEOTIDE SEQUENCE</scope>
    <source>
        <strain evidence="2">Doubled-haploid Pahang</strain>
    </source>
</reference>
<evidence type="ECO:0000313" key="4">
    <source>
        <dbReference type="Proteomes" id="UP000012960"/>
    </source>
</evidence>
<dbReference type="AlphaFoldDB" id="A0A804LAU1"/>
<dbReference type="PANTHER" id="PTHR34208:SF5">
    <property type="entry name" value="OS01G0144000 PROTEIN"/>
    <property type="match status" value="1"/>
</dbReference>
<evidence type="ECO:0000313" key="2">
    <source>
        <dbReference type="EMBL" id="CAG1865376.1"/>
    </source>
</evidence>
<gene>
    <name evidence="2" type="ORF">GSMUA_02520.1</name>
</gene>
<name>A0A804LAU1_MUSAM</name>
<dbReference type="Proteomes" id="UP000012960">
    <property type="component" value="Unplaced"/>
</dbReference>
<dbReference type="GO" id="GO:0045488">
    <property type="term" value="P:pectin metabolic process"/>
    <property type="evidence" value="ECO:0007669"/>
    <property type="project" value="InterPro"/>
</dbReference>
<evidence type="ECO:0000313" key="3">
    <source>
        <dbReference type="EnsemblPlants" id="Ma11_p22620.1"/>
    </source>
</evidence>
<evidence type="ECO:0000256" key="1">
    <source>
        <dbReference type="SAM" id="Phobius"/>
    </source>
</evidence>
<dbReference type="EnsemblPlants" id="Ma11_t22620.1">
    <property type="protein sequence ID" value="Ma11_p22620.1"/>
    <property type="gene ID" value="Ma11_g22620"/>
</dbReference>
<reference evidence="3" key="2">
    <citation type="submission" date="2021-05" db="UniProtKB">
        <authorList>
            <consortium name="EnsemblPlants"/>
        </authorList>
    </citation>
    <scope>IDENTIFICATION</scope>
    <source>
        <strain evidence="3">subsp. malaccensis</strain>
    </source>
</reference>
<keyword evidence="1" id="KW-0812">Transmembrane</keyword>
<dbReference type="FunCoup" id="A0A804LAU1">
    <property type="interactions" value="3206"/>
</dbReference>
<sequence length="260" mass="28533">MAARRAVNQSRRLPDSASIPLVSSLHPKSRSTPLLSVGLVLLGAFLLIGYSYSSSGGLASDKEAIHKGEGASCTSEVHRAIPFLKKAYGQTMRKVLHVGPDTCAVVSTLLKEDDTEAWGVEPYDLEDADSSCKRLIRKGFVRSADIKFSLPYRPKSFSVVIVSDALDYLSPKYLNKTLPDLARVSSDGLVIFAGYPGQQRAKVLELAKFGKPVKLRSSSWWIRYFVQTGLQENEAATKKFEQAASKSSYKPSCQIFHLVS</sequence>